<accession>A0A3M6U772</accession>
<keyword evidence="4" id="KW-1185">Reference proteome</keyword>
<keyword evidence="2" id="KW-0812">Transmembrane</keyword>
<evidence type="ECO:0000313" key="4">
    <source>
        <dbReference type="Proteomes" id="UP000275408"/>
    </source>
</evidence>
<keyword evidence="2" id="KW-1133">Transmembrane helix</keyword>
<dbReference type="AlphaFoldDB" id="A0A3M6U772"/>
<feature type="compositionally biased region" description="Basic and acidic residues" evidence="1">
    <location>
        <begin position="175"/>
        <end position="186"/>
    </location>
</feature>
<organism evidence="3 4">
    <name type="scientific">Pocillopora damicornis</name>
    <name type="common">Cauliflower coral</name>
    <name type="synonym">Millepora damicornis</name>
    <dbReference type="NCBI Taxonomy" id="46731"/>
    <lineage>
        <taxon>Eukaryota</taxon>
        <taxon>Metazoa</taxon>
        <taxon>Cnidaria</taxon>
        <taxon>Anthozoa</taxon>
        <taxon>Hexacorallia</taxon>
        <taxon>Scleractinia</taxon>
        <taxon>Astrocoeniina</taxon>
        <taxon>Pocilloporidae</taxon>
        <taxon>Pocillopora</taxon>
    </lineage>
</organism>
<dbReference type="OrthoDB" id="10474528at2759"/>
<feature type="non-terminal residue" evidence="3">
    <location>
        <position position="602"/>
    </location>
</feature>
<evidence type="ECO:0000256" key="2">
    <source>
        <dbReference type="SAM" id="Phobius"/>
    </source>
</evidence>
<feature type="transmembrane region" description="Helical" evidence="2">
    <location>
        <begin position="576"/>
        <end position="601"/>
    </location>
</feature>
<feature type="region of interest" description="Disordered" evidence="1">
    <location>
        <begin position="219"/>
        <end position="484"/>
    </location>
</feature>
<sequence>MERRKIMFMKHPGVYSITRMQLFCFSGNSLPSHYLKEGHISPSLRLESIKHRHSRGVDDLGGVFYDTHHDPEELIREPASGADLVKRGTKTPQDPEHGSRSDLTEWGSGDTTNTEPKTQSDNKEWSSGDLEGTELDSERDPGAIQDIDLKAETGNTDRSSKEWGFDASQDEEPAAENREWSSEDLSHSFWMTQKPEAEKREWIYKIPEDTELLSGWGSVAAQDDEPAAENREWSTEDPEDMELHSGWGSVDPEDTEPHSGLGSVATQDEEPEAKNREWTSEDPEDTELHSGWGSVVTQDEEPDAENREWIYEDPEDTELFSGRGSVVTQDEEPAAENREWGSEDPEDMELRSGWSSVTTHNVEPETENREWSTEDPEDTGLYSRWGLVATQDKEPEAETGNIEWSSENLKDAGLDSETKLDKRDTGNPEDKEPESRTEEPNRSFGTAQNMEEELQKQADLQTSVRSDRSSVDDPASKYAGVSEDKMHLNPKQFSIKGLKGKSALSSSADGDTIFIIQFPSQGKTTAPLRNEKKDEVKLSSPNGKVLNLNSVIQLNSVDDGDGHAKMMEEKKPEEKSWISVAEAVVGFSFTMIVLFVAFVLFA</sequence>
<name>A0A3M6U772_POCDA</name>
<evidence type="ECO:0000313" key="3">
    <source>
        <dbReference type="EMBL" id="RMX49505.1"/>
    </source>
</evidence>
<gene>
    <name evidence="3" type="ORF">pdam_00019480</name>
</gene>
<feature type="compositionally biased region" description="Basic and acidic residues" evidence="1">
    <location>
        <begin position="408"/>
        <end position="441"/>
    </location>
</feature>
<dbReference type="Proteomes" id="UP000275408">
    <property type="component" value="Unassembled WGS sequence"/>
</dbReference>
<reference evidence="3 4" key="1">
    <citation type="journal article" date="2018" name="Sci. Rep.">
        <title>Comparative analysis of the Pocillopora damicornis genome highlights role of immune system in coral evolution.</title>
        <authorList>
            <person name="Cunning R."/>
            <person name="Bay R.A."/>
            <person name="Gillette P."/>
            <person name="Baker A.C."/>
            <person name="Traylor-Knowles N."/>
        </authorList>
    </citation>
    <scope>NUCLEOTIDE SEQUENCE [LARGE SCALE GENOMIC DNA]</scope>
    <source>
        <strain evidence="3">RSMAS</strain>
        <tissue evidence="3">Whole animal</tissue>
    </source>
</reference>
<feature type="compositionally biased region" description="Basic and acidic residues" evidence="1">
    <location>
        <begin position="93"/>
        <end position="103"/>
    </location>
</feature>
<dbReference type="EMBL" id="RCHS01002116">
    <property type="protein sequence ID" value="RMX49505.1"/>
    <property type="molecule type" value="Genomic_DNA"/>
</dbReference>
<feature type="compositionally biased region" description="Basic and acidic residues" evidence="1">
    <location>
        <begin position="465"/>
        <end position="475"/>
    </location>
</feature>
<comment type="caution">
    <text evidence="3">The sequence shown here is derived from an EMBL/GenBank/DDBJ whole genome shotgun (WGS) entry which is preliminary data.</text>
</comment>
<keyword evidence="2" id="KW-0472">Membrane</keyword>
<evidence type="ECO:0000256" key="1">
    <source>
        <dbReference type="SAM" id="MobiDB-lite"/>
    </source>
</evidence>
<proteinExistence type="predicted"/>
<feature type="compositionally biased region" description="Basic and acidic residues" evidence="1">
    <location>
        <begin position="362"/>
        <end position="372"/>
    </location>
</feature>
<feature type="region of interest" description="Disordered" evidence="1">
    <location>
        <begin position="71"/>
        <end position="186"/>
    </location>
</feature>
<protein>
    <submittedName>
        <fullName evidence="3">Uncharacterized protein</fullName>
    </submittedName>
</protein>
<feature type="compositionally biased region" description="Basic and acidic residues" evidence="1">
    <location>
        <begin position="136"/>
        <end position="151"/>
    </location>
</feature>